<sequence length="69" mass="7582">MEKPQNIHADAAGICVYGENDMVALSVQSTANGGYNPYRSQIYCSNEFELSDDAGVLDNHKRIYAIVVD</sequence>
<dbReference type="RefSeq" id="WP_179243073.1">
    <property type="nucleotide sequence ID" value="NZ_CP058595.1"/>
</dbReference>
<accession>A0A7H9ATK9</accession>
<dbReference type="EMBL" id="CP058595">
    <property type="protein sequence ID" value="QLG46794.1"/>
    <property type="molecule type" value="Genomic_DNA"/>
</dbReference>
<reference evidence="1 2" key="1">
    <citation type="journal article" date="2006" name="Int. J. Syst. Evol. Microbiol.">
        <title>Costertonia aggregata gen. nov., sp. nov., a mesophilic marine bacterium of the family Flavobacteriaceae, isolated from a mature biofilm.</title>
        <authorList>
            <person name="Kwon K.K."/>
            <person name="Lee Y.K."/>
            <person name="Lee H.K."/>
        </authorList>
    </citation>
    <scope>NUCLEOTIDE SEQUENCE [LARGE SCALE GENOMIC DNA]</scope>
    <source>
        <strain evidence="1 2">KCCM 42265</strain>
    </source>
</reference>
<organism evidence="1 2">
    <name type="scientific">Costertonia aggregata</name>
    <dbReference type="NCBI Taxonomy" id="343403"/>
    <lineage>
        <taxon>Bacteria</taxon>
        <taxon>Pseudomonadati</taxon>
        <taxon>Bacteroidota</taxon>
        <taxon>Flavobacteriia</taxon>
        <taxon>Flavobacteriales</taxon>
        <taxon>Flavobacteriaceae</taxon>
        <taxon>Costertonia</taxon>
    </lineage>
</organism>
<protein>
    <submittedName>
        <fullName evidence="1">Uncharacterized protein</fullName>
    </submittedName>
</protein>
<keyword evidence="2" id="KW-1185">Reference proteome</keyword>
<dbReference type="AlphaFoldDB" id="A0A7H9ATK9"/>
<gene>
    <name evidence="1" type="ORF">HYG79_16030</name>
</gene>
<dbReference type="Proteomes" id="UP000509302">
    <property type="component" value="Chromosome"/>
</dbReference>
<evidence type="ECO:0000313" key="2">
    <source>
        <dbReference type="Proteomes" id="UP000509302"/>
    </source>
</evidence>
<evidence type="ECO:0000313" key="1">
    <source>
        <dbReference type="EMBL" id="QLG46794.1"/>
    </source>
</evidence>
<dbReference type="KEGG" id="cagg:HYG79_16030"/>
<name>A0A7H9ATK9_9FLAO</name>
<proteinExistence type="predicted"/>